<evidence type="ECO:0000259" key="14">
    <source>
        <dbReference type="PROSITE" id="PS51999"/>
    </source>
</evidence>
<accession>A0A5N5GU54</accession>
<feature type="binding site" evidence="10">
    <location>
        <position position="183"/>
    </location>
    <ligand>
        <name>Mg(2+)</name>
        <dbReference type="ChEBI" id="CHEBI:18420"/>
        <label>1</label>
    </ligand>
</feature>
<feature type="compositionally biased region" description="Low complexity" evidence="13">
    <location>
        <begin position="360"/>
        <end position="374"/>
    </location>
</feature>
<evidence type="ECO:0000256" key="3">
    <source>
        <dbReference type="ARBA" id="ARBA00022723"/>
    </source>
</evidence>
<comment type="cofactor">
    <cofactor evidence="10">
        <name>Mg(2+)</name>
        <dbReference type="ChEBI" id="CHEBI:18420"/>
    </cofactor>
    <cofactor evidence="10">
        <name>Mn(2+)</name>
        <dbReference type="ChEBI" id="CHEBI:29035"/>
    </cofactor>
    <text evidence="10">Probably binds two magnesium or manganese ions per subunit.</text>
</comment>
<evidence type="ECO:0000256" key="9">
    <source>
        <dbReference type="PIRSR" id="PIRSR604808-1"/>
    </source>
</evidence>
<keyword evidence="5" id="KW-0378">Hydrolase</keyword>
<feature type="active site" evidence="9">
    <location>
        <position position="148"/>
    </location>
</feature>
<evidence type="ECO:0000256" key="13">
    <source>
        <dbReference type="SAM" id="MobiDB-lite"/>
    </source>
</evidence>
<feature type="binding site" evidence="10">
    <location>
        <position position="273"/>
    </location>
    <ligand>
        <name>Mg(2+)</name>
        <dbReference type="ChEBI" id="CHEBI:18420"/>
        <label>1</label>
    </ligand>
</feature>
<gene>
    <name evidence="15" type="ORF">D8674_014042</name>
</gene>
<dbReference type="GO" id="GO:0008311">
    <property type="term" value="F:double-stranded DNA 3'-5' DNA exonuclease activity"/>
    <property type="evidence" value="ECO:0007669"/>
    <property type="project" value="TreeGrafter"/>
</dbReference>
<protein>
    <recommendedName>
        <fullName evidence="2">DNA-(apurinic or apyrimidinic site) endonuclease 2</fullName>
    </recommendedName>
</protein>
<keyword evidence="16" id="KW-1185">Reference proteome</keyword>
<comment type="similarity">
    <text evidence="1">Belongs to the DNA repair enzymes AP/ExoA family.</text>
</comment>
<dbReference type="PANTHER" id="PTHR22748">
    <property type="entry name" value="AP ENDONUCLEASE"/>
    <property type="match status" value="1"/>
</dbReference>
<dbReference type="Gene3D" id="3.60.10.10">
    <property type="entry name" value="Endonuclease/exonuclease/phosphatase"/>
    <property type="match status" value="1"/>
</dbReference>
<dbReference type="OrthoDB" id="391817at2759"/>
<dbReference type="PROSITE" id="PS51435">
    <property type="entry name" value="AP_NUCLEASE_F1_4"/>
    <property type="match status" value="1"/>
</dbReference>
<organism evidence="15 16">
    <name type="scientific">Pyrus ussuriensis x Pyrus communis</name>
    <dbReference type="NCBI Taxonomy" id="2448454"/>
    <lineage>
        <taxon>Eukaryota</taxon>
        <taxon>Viridiplantae</taxon>
        <taxon>Streptophyta</taxon>
        <taxon>Embryophyta</taxon>
        <taxon>Tracheophyta</taxon>
        <taxon>Spermatophyta</taxon>
        <taxon>Magnoliopsida</taxon>
        <taxon>eudicotyledons</taxon>
        <taxon>Gunneridae</taxon>
        <taxon>Pentapetalae</taxon>
        <taxon>rosids</taxon>
        <taxon>fabids</taxon>
        <taxon>Rosales</taxon>
        <taxon>Rosaceae</taxon>
        <taxon>Amygdaloideae</taxon>
        <taxon>Maleae</taxon>
        <taxon>Pyrus</taxon>
    </lineage>
</organism>
<dbReference type="GO" id="GO:0008081">
    <property type="term" value="F:phosphoric diester hydrolase activity"/>
    <property type="evidence" value="ECO:0007669"/>
    <property type="project" value="TreeGrafter"/>
</dbReference>
<evidence type="ECO:0000256" key="5">
    <source>
        <dbReference type="ARBA" id="ARBA00022801"/>
    </source>
</evidence>
<feature type="binding site" evidence="10">
    <location>
        <position position="272"/>
    </location>
    <ligand>
        <name>Mg(2+)</name>
        <dbReference type="ChEBI" id="CHEBI:18420"/>
        <label>1</label>
    </ligand>
</feature>
<evidence type="ECO:0000313" key="15">
    <source>
        <dbReference type="EMBL" id="KAB2618173.1"/>
    </source>
</evidence>
<evidence type="ECO:0000256" key="7">
    <source>
        <dbReference type="ARBA" id="ARBA00022842"/>
    </source>
</evidence>
<feature type="active site" description="Proton donor/acceptor" evidence="9">
    <location>
        <position position="181"/>
    </location>
</feature>
<name>A0A5N5GU54_9ROSA</name>
<keyword evidence="10" id="KW-0464">Manganese</keyword>
<reference evidence="15 16" key="1">
    <citation type="submission" date="2019-09" db="EMBL/GenBank/DDBJ databases">
        <authorList>
            <person name="Ou C."/>
        </authorList>
    </citation>
    <scope>NUCLEOTIDE SEQUENCE [LARGE SCALE GENOMIC DNA]</scope>
    <source>
        <strain evidence="15">S2</strain>
        <tissue evidence="15">Leaf</tissue>
    </source>
</reference>
<keyword evidence="7 10" id="KW-0460">Magnesium</keyword>
<feature type="region of interest" description="Disordered" evidence="13">
    <location>
        <begin position="360"/>
        <end position="406"/>
    </location>
</feature>
<dbReference type="GO" id="GO:0003906">
    <property type="term" value="F:DNA-(apurinic or apyrimidinic site) endonuclease activity"/>
    <property type="evidence" value="ECO:0007669"/>
    <property type="project" value="TreeGrafter"/>
</dbReference>
<feature type="active site" description="Proton acceptor" evidence="9">
    <location>
        <position position="273"/>
    </location>
</feature>
<dbReference type="InterPro" id="IPR005135">
    <property type="entry name" value="Endo/exonuclease/phosphatase"/>
</dbReference>
<dbReference type="EMBL" id="SMOL01000401">
    <property type="protein sequence ID" value="KAB2618173.1"/>
    <property type="molecule type" value="Genomic_DNA"/>
</dbReference>
<feature type="domain" description="GRF-type" evidence="14">
    <location>
        <begin position="432"/>
        <end position="478"/>
    </location>
</feature>
<keyword evidence="4 12" id="KW-0863">Zinc-finger</keyword>
<dbReference type="GO" id="GO:0006284">
    <property type="term" value="P:base-excision repair"/>
    <property type="evidence" value="ECO:0007669"/>
    <property type="project" value="TreeGrafter"/>
</dbReference>
<reference evidence="15 16" key="3">
    <citation type="submission" date="2019-11" db="EMBL/GenBank/DDBJ databases">
        <title>A de novo genome assembly of a pear dwarfing rootstock.</title>
        <authorList>
            <person name="Wang F."/>
            <person name="Wang J."/>
            <person name="Li S."/>
            <person name="Zhang Y."/>
            <person name="Fang M."/>
            <person name="Ma L."/>
            <person name="Zhao Y."/>
            <person name="Jiang S."/>
        </authorList>
    </citation>
    <scope>NUCLEOTIDE SEQUENCE [LARGE SCALE GENOMIC DNA]</scope>
    <source>
        <strain evidence="15">S2</strain>
        <tissue evidence="15">Leaf</tissue>
    </source>
</reference>
<evidence type="ECO:0000256" key="11">
    <source>
        <dbReference type="PIRSR" id="PIRSR604808-3"/>
    </source>
</evidence>
<reference evidence="16" key="2">
    <citation type="submission" date="2019-10" db="EMBL/GenBank/DDBJ databases">
        <title>A de novo genome assembly of a pear dwarfing rootstock.</title>
        <authorList>
            <person name="Wang F."/>
            <person name="Wang J."/>
            <person name="Li S."/>
            <person name="Zhang Y."/>
            <person name="Fang M."/>
            <person name="Ma L."/>
            <person name="Zhao Y."/>
            <person name="Jiang S."/>
        </authorList>
    </citation>
    <scope>NUCLEOTIDE SEQUENCE [LARGE SCALE GENOMIC DNA]</scope>
</reference>
<evidence type="ECO:0000256" key="8">
    <source>
        <dbReference type="ARBA" id="ARBA00023242"/>
    </source>
</evidence>
<feature type="binding site" evidence="10">
    <location>
        <position position="37"/>
    </location>
    <ligand>
        <name>Mg(2+)</name>
        <dbReference type="ChEBI" id="CHEBI:18420"/>
        <label>1</label>
    </ligand>
</feature>
<evidence type="ECO:0000313" key="16">
    <source>
        <dbReference type="Proteomes" id="UP000327157"/>
    </source>
</evidence>
<keyword evidence="3 10" id="KW-0479">Metal-binding</keyword>
<evidence type="ECO:0000256" key="6">
    <source>
        <dbReference type="ARBA" id="ARBA00022833"/>
    </source>
</evidence>
<keyword evidence="8" id="KW-0539">Nucleus</keyword>
<feature type="binding site" evidence="10">
    <location>
        <position position="181"/>
    </location>
    <ligand>
        <name>Mg(2+)</name>
        <dbReference type="ChEBI" id="CHEBI:18420"/>
        <label>1</label>
    </ligand>
</feature>
<dbReference type="GO" id="GO:0016829">
    <property type="term" value="F:lyase activity"/>
    <property type="evidence" value="ECO:0007669"/>
    <property type="project" value="UniProtKB-KW"/>
</dbReference>
<evidence type="ECO:0000256" key="12">
    <source>
        <dbReference type="PROSITE-ProRule" id="PRU01343"/>
    </source>
</evidence>
<feature type="binding site" evidence="10">
    <location>
        <position position="7"/>
    </location>
    <ligand>
        <name>Mg(2+)</name>
        <dbReference type="ChEBI" id="CHEBI:18420"/>
        <label>1</label>
    </ligand>
</feature>
<dbReference type="PANTHER" id="PTHR22748:SF4">
    <property type="entry name" value="DNA-(APURINIC OR APYRIMIDINIC SITE) ENDONUCLEASE 2"/>
    <property type="match status" value="1"/>
</dbReference>
<dbReference type="Proteomes" id="UP000327157">
    <property type="component" value="Chromosome 15"/>
</dbReference>
<evidence type="ECO:0000256" key="4">
    <source>
        <dbReference type="ARBA" id="ARBA00022771"/>
    </source>
</evidence>
<dbReference type="InterPro" id="IPR004808">
    <property type="entry name" value="AP_endonuc_1"/>
</dbReference>
<keyword evidence="6" id="KW-0862">Zinc</keyword>
<evidence type="ECO:0000256" key="2">
    <source>
        <dbReference type="ARBA" id="ARBA00013541"/>
    </source>
</evidence>
<sequence>MKIVTYNVNGLRPRIAQFGSLFKLLNSLDADVICFQETKLRRQELTADLAEGYESFSCTGTSGRGRTGYSDNCVATFCRAKWAFSSDEVALPEVAEECFTGVLDSGKEEMIAVAEGLEEFSKEELLKVDGEGQCVIPDHGHFVLFNLYGPRAGCDDTERTEFKLKWESLLRQGRRIFVVGDLNIAPTSLDHCDTQPDFEINHTGAEEFNYGSRIDHNLCAGACLHQEQDLQSHNFVTCHVKECYILTQFKRWKPGNSLRWKGGQNIKLEDSDHAPVYTSLLEIPSVSQHSTPSLSVRYIPMVGGLQQTMHSSAFAIEATCNTLVTLGGQRTKTMCSSEARKKSKRSSQLSLRSFFQKSSISSNSLSNNTGISTSQRNVPDSNHLSNETPIPESQSGSPKQYELNSSVSNQDQDEVDVCSLDKEKNNFALLECQRLQQRHSEPCVARVVRKRGPNFGRRFSVCACAENYRYCEVYTYSS</sequence>
<dbReference type="GO" id="GO:0005634">
    <property type="term" value="C:nucleus"/>
    <property type="evidence" value="ECO:0007669"/>
    <property type="project" value="TreeGrafter"/>
</dbReference>
<feature type="site" description="Interaction with DNA substrate" evidence="11">
    <location>
        <position position="273"/>
    </location>
</feature>
<dbReference type="SUPFAM" id="SSF56219">
    <property type="entry name" value="DNase I-like"/>
    <property type="match status" value="1"/>
</dbReference>
<dbReference type="GO" id="GO:0008270">
    <property type="term" value="F:zinc ion binding"/>
    <property type="evidence" value="ECO:0007669"/>
    <property type="project" value="UniProtKB-KW"/>
</dbReference>
<comment type="caution">
    <text evidence="15">The sequence shown here is derived from an EMBL/GenBank/DDBJ whole genome shotgun (WGS) entry which is preliminary data.</text>
</comment>
<dbReference type="Pfam" id="PF03372">
    <property type="entry name" value="Exo_endo_phos"/>
    <property type="match status" value="1"/>
</dbReference>
<keyword evidence="15" id="KW-0456">Lyase</keyword>
<dbReference type="InterPro" id="IPR036691">
    <property type="entry name" value="Endo/exonu/phosph_ase_sf"/>
</dbReference>
<proteinExistence type="inferred from homology"/>
<dbReference type="PROSITE" id="PS51999">
    <property type="entry name" value="ZF_GRF"/>
    <property type="match status" value="1"/>
</dbReference>
<feature type="site" description="Transition state stabilizer" evidence="11">
    <location>
        <position position="183"/>
    </location>
</feature>
<dbReference type="AlphaFoldDB" id="A0A5N5GU54"/>
<feature type="compositionally biased region" description="Polar residues" evidence="13">
    <location>
        <begin position="375"/>
        <end position="406"/>
    </location>
</feature>
<evidence type="ECO:0000256" key="1">
    <source>
        <dbReference type="ARBA" id="ARBA00007092"/>
    </source>
</evidence>
<evidence type="ECO:0000256" key="10">
    <source>
        <dbReference type="PIRSR" id="PIRSR604808-2"/>
    </source>
</evidence>
<dbReference type="InterPro" id="IPR010666">
    <property type="entry name" value="Znf_GRF"/>
</dbReference>